<dbReference type="AlphaFoldDB" id="A0A165TZK4"/>
<evidence type="ECO:0000313" key="1">
    <source>
        <dbReference type="EMBL" id="KZT27409.1"/>
    </source>
</evidence>
<dbReference type="InParanoid" id="A0A165TZK4"/>
<accession>A0A165TZK4</accession>
<dbReference type="Proteomes" id="UP000076761">
    <property type="component" value="Unassembled WGS sequence"/>
</dbReference>
<dbReference type="EMBL" id="KV425562">
    <property type="protein sequence ID" value="KZT27409.1"/>
    <property type="molecule type" value="Genomic_DNA"/>
</dbReference>
<organism evidence="1 2">
    <name type="scientific">Neolentinus lepideus HHB14362 ss-1</name>
    <dbReference type="NCBI Taxonomy" id="1314782"/>
    <lineage>
        <taxon>Eukaryota</taxon>
        <taxon>Fungi</taxon>
        <taxon>Dikarya</taxon>
        <taxon>Basidiomycota</taxon>
        <taxon>Agaricomycotina</taxon>
        <taxon>Agaricomycetes</taxon>
        <taxon>Gloeophyllales</taxon>
        <taxon>Gloeophyllaceae</taxon>
        <taxon>Neolentinus</taxon>
    </lineage>
</organism>
<sequence length="182" mass="19773">MSAAVKTLAAAAHMQQSNDSKGTDEEPCIILTTMSPEHDRGGSKSIFDQISLPKRGPFLAFSGRRASRRGCSRHLPQSMRGAIMKRSIPSATCVARCWDRLIYISVAMVRSSACSHSCCRNGGVRASCPVTVSSSPWELGLHCFEWDSAPNHPCLCPSGDKVASRKQGFGFRTGEIIHNFKS</sequence>
<evidence type="ECO:0000313" key="2">
    <source>
        <dbReference type="Proteomes" id="UP000076761"/>
    </source>
</evidence>
<gene>
    <name evidence="1" type="ORF">NEOLEDRAFT_140108</name>
</gene>
<keyword evidence="2" id="KW-1185">Reference proteome</keyword>
<proteinExistence type="predicted"/>
<reference evidence="1 2" key="1">
    <citation type="journal article" date="2016" name="Mol. Biol. Evol.">
        <title>Comparative Genomics of Early-Diverging Mushroom-Forming Fungi Provides Insights into the Origins of Lignocellulose Decay Capabilities.</title>
        <authorList>
            <person name="Nagy L.G."/>
            <person name="Riley R."/>
            <person name="Tritt A."/>
            <person name="Adam C."/>
            <person name="Daum C."/>
            <person name="Floudas D."/>
            <person name="Sun H."/>
            <person name="Yadav J.S."/>
            <person name="Pangilinan J."/>
            <person name="Larsson K.H."/>
            <person name="Matsuura K."/>
            <person name="Barry K."/>
            <person name="Labutti K."/>
            <person name="Kuo R."/>
            <person name="Ohm R.A."/>
            <person name="Bhattacharya S.S."/>
            <person name="Shirouzu T."/>
            <person name="Yoshinaga Y."/>
            <person name="Martin F.M."/>
            <person name="Grigoriev I.V."/>
            <person name="Hibbett D.S."/>
        </authorList>
    </citation>
    <scope>NUCLEOTIDE SEQUENCE [LARGE SCALE GENOMIC DNA]</scope>
    <source>
        <strain evidence="1 2">HHB14362 ss-1</strain>
    </source>
</reference>
<name>A0A165TZK4_9AGAM</name>
<protein>
    <submittedName>
        <fullName evidence="1">Uncharacterized protein</fullName>
    </submittedName>
</protein>